<keyword evidence="1" id="KW-1133">Transmembrane helix</keyword>
<reference evidence="2" key="2">
    <citation type="submission" date="2023-01" db="EMBL/GenBank/DDBJ databases">
        <title>Draft genome sequence of Portibacter lacus strain NBRC 108769.</title>
        <authorList>
            <person name="Sun Q."/>
            <person name="Mori K."/>
        </authorList>
    </citation>
    <scope>NUCLEOTIDE SEQUENCE</scope>
    <source>
        <strain evidence="2">NBRC 108769</strain>
    </source>
</reference>
<feature type="transmembrane region" description="Helical" evidence="1">
    <location>
        <begin position="36"/>
        <end position="55"/>
    </location>
</feature>
<keyword evidence="1" id="KW-0812">Transmembrane</keyword>
<feature type="transmembrane region" description="Helical" evidence="1">
    <location>
        <begin position="67"/>
        <end position="88"/>
    </location>
</feature>
<name>A0AA37SSE6_9BACT</name>
<gene>
    <name evidence="2" type="ORF">GCM10007940_32350</name>
</gene>
<protein>
    <recommendedName>
        <fullName evidence="4">ATP synthase I chain</fullName>
    </recommendedName>
</protein>
<dbReference type="EMBL" id="BSOH01000021">
    <property type="protein sequence ID" value="GLR18619.1"/>
    <property type="molecule type" value="Genomic_DNA"/>
</dbReference>
<feature type="transmembrane region" description="Helical" evidence="1">
    <location>
        <begin position="100"/>
        <end position="120"/>
    </location>
</feature>
<proteinExistence type="predicted"/>
<feature type="transmembrane region" description="Helical" evidence="1">
    <location>
        <begin position="6"/>
        <end position="24"/>
    </location>
</feature>
<evidence type="ECO:0008006" key="4">
    <source>
        <dbReference type="Google" id="ProtNLM"/>
    </source>
</evidence>
<sequence length="126" mass="14282">MSKSNFLKYLFGLTIALLAIVLLIHGHGEIGKFTDFSIYAIIAFFGLSYLMYTLGTSAASSSNKYSFNNIIVGNMIIKMFMCVAIVFIYKKAYQIESRAFLLPFLVIYLSYTIFETYFLTKLAKGK</sequence>
<keyword evidence="3" id="KW-1185">Reference proteome</keyword>
<accession>A0AA37SSE6</accession>
<organism evidence="2 3">
    <name type="scientific">Portibacter lacus</name>
    <dbReference type="NCBI Taxonomy" id="1099794"/>
    <lineage>
        <taxon>Bacteria</taxon>
        <taxon>Pseudomonadati</taxon>
        <taxon>Bacteroidota</taxon>
        <taxon>Saprospiria</taxon>
        <taxon>Saprospirales</taxon>
        <taxon>Haliscomenobacteraceae</taxon>
        <taxon>Portibacter</taxon>
    </lineage>
</organism>
<evidence type="ECO:0000256" key="1">
    <source>
        <dbReference type="SAM" id="Phobius"/>
    </source>
</evidence>
<keyword evidence="1" id="KW-0472">Membrane</keyword>
<evidence type="ECO:0000313" key="3">
    <source>
        <dbReference type="Proteomes" id="UP001156666"/>
    </source>
</evidence>
<dbReference type="RefSeq" id="WP_235294257.1">
    <property type="nucleotide sequence ID" value="NZ_BSOH01000021.1"/>
</dbReference>
<dbReference type="Proteomes" id="UP001156666">
    <property type="component" value="Unassembled WGS sequence"/>
</dbReference>
<reference evidence="2" key="1">
    <citation type="journal article" date="2014" name="Int. J. Syst. Evol. Microbiol.">
        <title>Complete genome sequence of Corynebacterium casei LMG S-19264T (=DSM 44701T), isolated from a smear-ripened cheese.</title>
        <authorList>
            <consortium name="US DOE Joint Genome Institute (JGI-PGF)"/>
            <person name="Walter F."/>
            <person name="Albersmeier A."/>
            <person name="Kalinowski J."/>
            <person name="Ruckert C."/>
        </authorList>
    </citation>
    <scope>NUCLEOTIDE SEQUENCE</scope>
    <source>
        <strain evidence="2">NBRC 108769</strain>
    </source>
</reference>
<evidence type="ECO:0000313" key="2">
    <source>
        <dbReference type="EMBL" id="GLR18619.1"/>
    </source>
</evidence>
<dbReference type="AlphaFoldDB" id="A0AA37SSE6"/>
<comment type="caution">
    <text evidence="2">The sequence shown here is derived from an EMBL/GenBank/DDBJ whole genome shotgun (WGS) entry which is preliminary data.</text>
</comment>